<proteinExistence type="predicted"/>
<organism evidence="3 4">
    <name type="scientific">Galemys pyrenaicus</name>
    <name type="common">Iberian desman</name>
    <name type="synonym">Pyrenean desman</name>
    <dbReference type="NCBI Taxonomy" id="202257"/>
    <lineage>
        <taxon>Eukaryota</taxon>
        <taxon>Metazoa</taxon>
        <taxon>Chordata</taxon>
        <taxon>Craniata</taxon>
        <taxon>Vertebrata</taxon>
        <taxon>Euteleostomi</taxon>
        <taxon>Mammalia</taxon>
        <taxon>Eutheria</taxon>
        <taxon>Laurasiatheria</taxon>
        <taxon>Eulipotyphla</taxon>
        <taxon>Talpidae</taxon>
        <taxon>Galemys</taxon>
    </lineage>
</organism>
<evidence type="ECO:0000259" key="2">
    <source>
        <dbReference type="Pfam" id="PF15733"/>
    </source>
</evidence>
<sequence>MKGLPCPCPALPHFWQPGSSLMAEGSGTQAVGNGPLLSIQLLRAQYEGLRKQQRSQTHLVVYRKADNTAAPTEAMISSVWINKERRCSLHPEEAGPDADEATEEFNGGCLQTAQSPWHQHLEMHRLVQTCPQEPSHQAKYKMAPEHRLPQEGDPGMLENNQMNQLGTQGASQVDSAQVEAVGSASKVSLQCPPARRAPHRSGKSVHYPFPQRKTPRISQAARNLGLYGPV</sequence>
<dbReference type="Proteomes" id="UP000700334">
    <property type="component" value="Unassembled WGS sequence"/>
</dbReference>
<dbReference type="InterPro" id="IPR032738">
    <property type="entry name" value="Tbc1d30_C"/>
</dbReference>
<accession>A0A8J5ZQV8</accession>
<feature type="domain" description="TBC1" evidence="2">
    <location>
        <begin position="39"/>
        <end position="145"/>
    </location>
</feature>
<evidence type="ECO:0000313" key="3">
    <source>
        <dbReference type="EMBL" id="KAG8508578.1"/>
    </source>
</evidence>
<dbReference type="AlphaFoldDB" id="A0A8J5ZQV8"/>
<keyword evidence="4" id="KW-1185">Reference proteome</keyword>
<comment type="caution">
    <text evidence="3">The sequence shown here is derived from an EMBL/GenBank/DDBJ whole genome shotgun (WGS) entry which is preliminary data.</text>
</comment>
<evidence type="ECO:0000313" key="4">
    <source>
        <dbReference type="Proteomes" id="UP000700334"/>
    </source>
</evidence>
<dbReference type="Pfam" id="PF15733">
    <property type="entry name" value="DUF4682"/>
    <property type="match status" value="1"/>
</dbReference>
<dbReference type="OrthoDB" id="9935880at2759"/>
<dbReference type="PANTHER" id="PTHR36290:SF1">
    <property type="entry name" value="RIKEN CDNA D630039A03 GENE"/>
    <property type="match status" value="1"/>
</dbReference>
<feature type="region of interest" description="Disordered" evidence="1">
    <location>
        <begin position="167"/>
        <end position="210"/>
    </location>
</feature>
<gene>
    <name evidence="3" type="ORF">J0S82_020629</name>
</gene>
<name>A0A8J5ZQV8_GALPY</name>
<protein>
    <recommendedName>
        <fullName evidence="2">TBC1 domain-containing protein</fullName>
    </recommendedName>
</protein>
<dbReference type="PANTHER" id="PTHR36290">
    <property type="entry name" value="RIKEN CDNA D630039A03 GENE"/>
    <property type="match status" value="1"/>
</dbReference>
<reference evidence="3" key="1">
    <citation type="journal article" date="2021" name="Evol. Appl.">
        <title>The genome of the Pyrenean desman and the effects of bottlenecks and inbreeding on the genomic landscape of an endangered species.</title>
        <authorList>
            <person name="Escoda L."/>
            <person name="Castresana J."/>
        </authorList>
    </citation>
    <scope>NUCLEOTIDE SEQUENCE</scope>
    <source>
        <strain evidence="3">IBE-C5619</strain>
    </source>
</reference>
<evidence type="ECO:0000256" key="1">
    <source>
        <dbReference type="SAM" id="MobiDB-lite"/>
    </source>
</evidence>
<dbReference type="EMBL" id="JAGFMF010012011">
    <property type="protein sequence ID" value="KAG8508578.1"/>
    <property type="molecule type" value="Genomic_DNA"/>
</dbReference>